<evidence type="ECO:0000313" key="2">
    <source>
        <dbReference type="Proteomes" id="UP000034913"/>
    </source>
</evidence>
<reference evidence="1 2" key="1">
    <citation type="journal article" date="2015" name="Nature">
        <title>rRNA introns, odd ribosomes, and small enigmatic genomes across a large radiation of phyla.</title>
        <authorList>
            <person name="Brown C.T."/>
            <person name="Hug L.A."/>
            <person name="Thomas B.C."/>
            <person name="Sharon I."/>
            <person name="Castelle C.J."/>
            <person name="Singh A."/>
            <person name="Wilkins M.J."/>
            <person name="Williams K.H."/>
            <person name="Banfield J.F."/>
        </authorList>
    </citation>
    <scope>NUCLEOTIDE SEQUENCE [LARGE SCALE GENOMIC DNA]</scope>
</reference>
<organism evidence="1 2">
    <name type="scientific">candidate division Kazan bacterium GW2011_GWB1_52_7</name>
    <dbReference type="NCBI Taxonomy" id="1620414"/>
    <lineage>
        <taxon>Bacteria</taxon>
        <taxon>Bacteria division Kazan-3B-28</taxon>
    </lineage>
</organism>
<comment type="caution">
    <text evidence="1">The sequence shown here is derived from an EMBL/GenBank/DDBJ whole genome shotgun (WGS) entry which is preliminary data.</text>
</comment>
<accession>A0A0G1X6N2</accession>
<protein>
    <recommendedName>
        <fullName evidence="3">Polyhydroxyalkanoic acid system protein</fullName>
    </recommendedName>
</protein>
<dbReference type="AlphaFoldDB" id="A0A0G1X6N2"/>
<name>A0A0G1X6N2_UNCK3</name>
<evidence type="ECO:0008006" key="3">
    <source>
        <dbReference type="Google" id="ProtNLM"/>
    </source>
</evidence>
<gene>
    <name evidence="1" type="ORF">VF00_C0005G0003</name>
</gene>
<proteinExistence type="predicted"/>
<dbReference type="Pfam" id="PF09650">
    <property type="entry name" value="PHA_gran_rgn"/>
    <property type="match status" value="1"/>
</dbReference>
<evidence type="ECO:0000313" key="1">
    <source>
        <dbReference type="EMBL" id="KKW26500.1"/>
    </source>
</evidence>
<dbReference type="EMBL" id="LCRB01000005">
    <property type="protein sequence ID" value="KKW26500.1"/>
    <property type="molecule type" value="Genomic_DNA"/>
</dbReference>
<sequence>MPIFSVRVMHQLPPAEASRRVRTLLVRVSAEFAEELGNYREKWEGNSGKFNFVIYGLIVLGSFQISDKEVVLELNLPAFARPFKGMVEKTVSRLLEGLLSSASSPPNL</sequence>
<dbReference type="InterPro" id="IPR013433">
    <property type="entry name" value="PHA_gran_rgn"/>
</dbReference>
<dbReference type="Proteomes" id="UP000034913">
    <property type="component" value="Unassembled WGS sequence"/>
</dbReference>